<dbReference type="EMBL" id="SWKU01000041">
    <property type="protein sequence ID" value="KAF2994349.1"/>
    <property type="molecule type" value="Genomic_DNA"/>
</dbReference>
<dbReference type="Proteomes" id="UP000801428">
    <property type="component" value="Unassembled WGS sequence"/>
</dbReference>
<dbReference type="PANTHER" id="PTHR24148:SF64">
    <property type="entry name" value="HETEROKARYON INCOMPATIBILITY DOMAIN-CONTAINING PROTEIN"/>
    <property type="match status" value="1"/>
</dbReference>
<sequence length="482" mass="55838">MARIFSEATKVLAWLGNGDPVLIQRALDYICWYLNRGDIPALAKYHRLLRRMGESDLRLASYHWNKEDASRHSTESIAFKDPPDDKTLEALDHIYNRSYYRRGWIVQEVALPRVVEVLYGEACIDNLFIHEFASLQNGYDPPYFKGTTEMTIAIIKTISLLRNTLHNSYNKWSFVDLLMMTVHHEFSDPRDKIYGILGLQDVCYDFDLERLHFKPDYTISVMECYKSIIQTMVVDRGDMGFLTLVTHVDLPVDHWPSWVPRLDERRTEQLLNTVYYLLPTPGCLEATATRQTLGGHDCMQIRGILVSKVEAVRKLLLHDSEYMQILVKSLQDRFGERSVAWTMTRGRTVSGVNMQLFPEDEAQHMDAYRAFIHLGAAEAELQGESLSMILNVDPFYRAICHRLEDFVLFETEDVQLGIGQESIQPGDQVVWFFGGRMPFILRPAGDKWRLVGVCFMYDLMEGEPVSQMEYDARYMAEDFTIF</sequence>
<dbReference type="AlphaFoldDB" id="A0A9P4T5C8"/>
<evidence type="ECO:0008006" key="3">
    <source>
        <dbReference type="Google" id="ProtNLM"/>
    </source>
</evidence>
<gene>
    <name evidence="1" type="ORF">E8E13_000577</name>
</gene>
<protein>
    <recommendedName>
        <fullName evidence="3">Heterokaryon incompatibility domain-containing protein</fullName>
    </recommendedName>
</protein>
<dbReference type="PANTHER" id="PTHR24148">
    <property type="entry name" value="ANKYRIN REPEAT DOMAIN-CONTAINING PROTEIN 39 HOMOLOG-RELATED"/>
    <property type="match status" value="1"/>
</dbReference>
<dbReference type="OrthoDB" id="2157530at2759"/>
<dbReference type="Pfam" id="PF26639">
    <property type="entry name" value="Het-6_barrel"/>
    <property type="match status" value="1"/>
</dbReference>
<keyword evidence="2" id="KW-1185">Reference proteome</keyword>
<dbReference type="InterPro" id="IPR052895">
    <property type="entry name" value="HetReg/Transcr_Mod"/>
</dbReference>
<reference evidence="1" key="1">
    <citation type="submission" date="2019-04" db="EMBL/GenBank/DDBJ databases">
        <title>Sequencing of skin fungus with MAO and IRED activity.</title>
        <authorList>
            <person name="Marsaioli A.J."/>
            <person name="Bonatto J.M.C."/>
            <person name="Reis Junior O."/>
        </authorList>
    </citation>
    <scope>NUCLEOTIDE SEQUENCE</scope>
    <source>
        <strain evidence="1">30M1</strain>
    </source>
</reference>
<proteinExistence type="predicted"/>
<evidence type="ECO:0000313" key="2">
    <source>
        <dbReference type="Proteomes" id="UP000801428"/>
    </source>
</evidence>
<name>A0A9P4T5C8_CURKU</name>
<evidence type="ECO:0000313" key="1">
    <source>
        <dbReference type="EMBL" id="KAF2994349.1"/>
    </source>
</evidence>
<comment type="caution">
    <text evidence="1">The sequence shown here is derived from an EMBL/GenBank/DDBJ whole genome shotgun (WGS) entry which is preliminary data.</text>
</comment>
<organism evidence="1 2">
    <name type="scientific">Curvularia kusanoi</name>
    <name type="common">Cochliobolus kusanoi</name>
    <dbReference type="NCBI Taxonomy" id="90978"/>
    <lineage>
        <taxon>Eukaryota</taxon>
        <taxon>Fungi</taxon>
        <taxon>Dikarya</taxon>
        <taxon>Ascomycota</taxon>
        <taxon>Pezizomycotina</taxon>
        <taxon>Dothideomycetes</taxon>
        <taxon>Pleosporomycetidae</taxon>
        <taxon>Pleosporales</taxon>
        <taxon>Pleosporineae</taxon>
        <taxon>Pleosporaceae</taxon>
        <taxon>Curvularia</taxon>
    </lineage>
</organism>
<accession>A0A9P4T5C8</accession>